<dbReference type="InterPro" id="IPR015860">
    <property type="entry name" value="ABC_transpr_TagH-like"/>
</dbReference>
<dbReference type="GO" id="GO:0005524">
    <property type="term" value="F:ATP binding"/>
    <property type="evidence" value="ECO:0007669"/>
    <property type="project" value="UniProtKB-KW"/>
</dbReference>
<dbReference type="PANTHER" id="PTHR46743">
    <property type="entry name" value="TEICHOIC ACIDS EXPORT ATP-BINDING PROTEIN TAGH"/>
    <property type="match status" value="1"/>
</dbReference>
<dbReference type="InterPro" id="IPR017871">
    <property type="entry name" value="ABC_transporter-like_CS"/>
</dbReference>
<evidence type="ECO:0000259" key="5">
    <source>
        <dbReference type="PROSITE" id="PS50893"/>
    </source>
</evidence>
<dbReference type="Pfam" id="PF00005">
    <property type="entry name" value="ABC_tran"/>
    <property type="match status" value="1"/>
</dbReference>
<dbReference type="InterPro" id="IPR027417">
    <property type="entry name" value="P-loop_NTPase"/>
</dbReference>
<accession>A0A7X0JPV1</accession>
<comment type="similarity">
    <text evidence="1">Belongs to the ABC transporter superfamily.</text>
</comment>
<dbReference type="RefSeq" id="WP_166852230.1">
    <property type="nucleotide sequence ID" value="NZ_JAAONY010000001.1"/>
</dbReference>
<feature type="domain" description="ABC transporter" evidence="5">
    <location>
        <begin position="13"/>
        <end position="253"/>
    </location>
</feature>
<evidence type="ECO:0000256" key="3">
    <source>
        <dbReference type="ARBA" id="ARBA00022741"/>
    </source>
</evidence>
<proteinExistence type="inferred from homology"/>
<dbReference type="EMBL" id="JACHHT010000001">
    <property type="protein sequence ID" value="MBB6520108.1"/>
    <property type="molecule type" value="Genomic_DNA"/>
</dbReference>
<dbReference type="Pfam" id="PF14524">
    <property type="entry name" value="Wzt_C"/>
    <property type="match status" value="1"/>
</dbReference>
<dbReference type="Gene3D" id="2.70.50.60">
    <property type="entry name" value="abc- transporter (atp binding component) like domain"/>
    <property type="match status" value="1"/>
</dbReference>
<dbReference type="SMART" id="SM00382">
    <property type="entry name" value="AAA"/>
    <property type="match status" value="1"/>
</dbReference>
<gene>
    <name evidence="6" type="ORF">HNR48_000386</name>
</gene>
<evidence type="ECO:0000256" key="1">
    <source>
        <dbReference type="ARBA" id="ARBA00005417"/>
    </source>
</evidence>
<dbReference type="InParanoid" id="A0A7X0JPV1"/>
<evidence type="ECO:0000256" key="2">
    <source>
        <dbReference type="ARBA" id="ARBA00022448"/>
    </source>
</evidence>
<dbReference type="AlphaFoldDB" id="A0A7X0JPV1"/>
<dbReference type="Gene3D" id="3.40.50.300">
    <property type="entry name" value="P-loop containing nucleotide triphosphate hydrolases"/>
    <property type="match status" value="1"/>
</dbReference>
<keyword evidence="2" id="KW-0813">Transport</keyword>
<dbReference type="GO" id="GO:0016887">
    <property type="term" value="F:ATP hydrolysis activity"/>
    <property type="evidence" value="ECO:0007669"/>
    <property type="project" value="InterPro"/>
</dbReference>
<dbReference type="GO" id="GO:0140359">
    <property type="term" value="F:ABC-type transporter activity"/>
    <property type="evidence" value="ECO:0007669"/>
    <property type="project" value="InterPro"/>
</dbReference>
<evidence type="ECO:0000313" key="6">
    <source>
        <dbReference type="EMBL" id="MBB6520108.1"/>
    </source>
</evidence>
<evidence type="ECO:0000256" key="4">
    <source>
        <dbReference type="ARBA" id="ARBA00022840"/>
    </source>
</evidence>
<keyword evidence="7" id="KW-1185">Reference proteome</keyword>
<dbReference type="InterPro" id="IPR029439">
    <property type="entry name" value="Wzt_C"/>
</dbReference>
<dbReference type="InterPro" id="IPR050683">
    <property type="entry name" value="Bact_Polysacc_Export_ATP-bd"/>
</dbReference>
<name>A0A7X0JPV1_9GAMM</name>
<dbReference type="CDD" id="cd03220">
    <property type="entry name" value="ABC_KpsT_Wzt"/>
    <property type="match status" value="1"/>
</dbReference>
<dbReference type="Proteomes" id="UP000528457">
    <property type="component" value="Unassembled WGS sequence"/>
</dbReference>
<dbReference type="InterPro" id="IPR003439">
    <property type="entry name" value="ABC_transporter-like_ATP-bd"/>
</dbReference>
<dbReference type="PANTHER" id="PTHR46743:SF2">
    <property type="entry name" value="TEICHOIC ACIDS EXPORT ATP-BINDING PROTEIN TAGH"/>
    <property type="match status" value="1"/>
</dbReference>
<evidence type="ECO:0000313" key="7">
    <source>
        <dbReference type="Proteomes" id="UP000528457"/>
    </source>
</evidence>
<comment type="caution">
    <text evidence="6">The sequence shown here is derived from an EMBL/GenBank/DDBJ whole genome shotgun (WGS) entry which is preliminary data.</text>
</comment>
<keyword evidence="4 6" id="KW-0067">ATP-binding</keyword>
<protein>
    <submittedName>
        <fullName evidence="6">Lipopolysaccharide transport system ATP-binding protein</fullName>
    </submittedName>
</protein>
<sequence>MSGTENSNTETVLQVQNLSKTFPIYDNPARRLMELMLPWAASSPKQYQALDDISFSLKKGETVGIVGQNGAGKSTLLQCICNTLTPSSGDIHCKGKIAALLELGAGFNPEFTGRENIYLNGSIYGLTNEQMEERFDSICAFADIGEFIEQPVKTYSSGMFVRLAFAVIVHVDADILIIDEALAVGDALFSQKCMRFLEDFKENGSILFVSHDSSAVTRLCDRAIWLEKGKLRCEGTAKEVTEGYLEHIYAKQQDISISTFQSPPEEPMAEHVPEFEYWHDGRQDFLAGSSLRNDIKLQPFDTTSSSFGTGKAEIIDVFLRNEDGKKLSYAVGGEKAVVEIRFRALEELQSVIVGFLFKTIQGQVLFGDNSYLSLKNNPVVVKAGQVYKAQFAISLPYLVSAEYVMSAGVASGTQDEHVQHCWCHDALVMNVLSDHMVHGLIGLHMSYCHIKPV</sequence>
<keyword evidence="3" id="KW-0547">Nucleotide-binding</keyword>
<dbReference type="PROSITE" id="PS50893">
    <property type="entry name" value="ABC_TRANSPORTER_2"/>
    <property type="match status" value="1"/>
</dbReference>
<dbReference type="PROSITE" id="PS00211">
    <property type="entry name" value="ABC_TRANSPORTER_1"/>
    <property type="match status" value="1"/>
</dbReference>
<dbReference type="SUPFAM" id="SSF52540">
    <property type="entry name" value="P-loop containing nucleoside triphosphate hydrolases"/>
    <property type="match status" value="1"/>
</dbReference>
<dbReference type="InterPro" id="IPR003593">
    <property type="entry name" value="AAA+_ATPase"/>
</dbReference>
<reference evidence="6 7" key="1">
    <citation type="submission" date="2020-08" db="EMBL/GenBank/DDBJ databases">
        <title>Genomic Encyclopedia of Type Strains, Phase IV (KMG-IV): sequencing the most valuable type-strain genomes for metagenomic binning, comparative biology and taxonomic classification.</title>
        <authorList>
            <person name="Goeker M."/>
        </authorList>
    </citation>
    <scope>NUCLEOTIDE SEQUENCE [LARGE SCALE GENOMIC DNA]</scope>
    <source>
        <strain evidence="6 7">DSM 22368</strain>
    </source>
</reference>
<organism evidence="6 7">
    <name type="scientific">Pseudoteredinibacter isoporae</name>
    <dbReference type="NCBI Taxonomy" id="570281"/>
    <lineage>
        <taxon>Bacteria</taxon>
        <taxon>Pseudomonadati</taxon>
        <taxon>Pseudomonadota</taxon>
        <taxon>Gammaproteobacteria</taxon>
        <taxon>Cellvibrionales</taxon>
        <taxon>Cellvibrionaceae</taxon>
        <taxon>Pseudoteredinibacter</taxon>
    </lineage>
</organism>
<dbReference type="CDD" id="cd10147">
    <property type="entry name" value="Wzt_C-like"/>
    <property type="match status" value="1"/>
</dbReference>
<dbReference type="GO" id="GO:0016020">
    <property type="term" value="C:membrane"/>
    <property type="evidence" value="ECO:0007669"/>
    <property type="project" value="InterPro"/>
</dbReference>